<dbReference type="InterPro" id="IPR001005">
    <property type="entry name" value="SANT/Myb"/>
</dbReference>
<keyword evidence="3" id="KW-0805">Transcription regulation</keyword>
<keyword evidence="5" id="KW-0539">Nucleus</keyword>
<keyword evidence="2" id="KW-0156">Chromatin regulator</keyword>
<reference evidence="8" key="1">
    <citation type="journal article" date="2013" name="Genetics">
        <title>The draft genome and transcriptome of Panagrellus redivivus are shaped by the harsh demands of a free-living lifestyle.</title>
        <authorList>
            <person name="Srinivasan J."/>
            <person name="Dillman A.R."/>
            <person name="Macchietto M.G."/>
            <person name="Heikkinen L."/>
            <person name="Lakso M."/>
            <person name="Fracchia K.M."/>
            <person name="Antoshechkin I."/>
            <person name="Mortazavi A."/>
            <person name="Wong G."/>
            <person name="Sternberg P.W."/>
        </authorList>
    </citation>
    <scope>NUCLEOTIDE SEQUENCE [LARGE SCALE GENOMIC DNA]</scope>
    <source>
        <strain evidence="8">MT8872</strain>
    </source>
</reference>
<dbReference type="GO" id="GO:0006338">
    <property type="term" value="P:chromatin remodeling"/>
    <property type="evidence" value="ECO:0007669"/>
    <property type="project" value="InterPro"/>
</dbReference>
<dbReference type="AlphaFoldDB" id="A0A7E4ZUX3"/>
<evidence type="ECO:0000256" key="2">
    <source>
        <dbReference type="ARBA" id="ARBA00022853"/>
    </source>
</evidence>
<organism evidence="8 9">
    <name type="scientific">Panagrellus redivivus</name>
    <name type="common">Microworm</name>
    <dbReference type="NCBI Taxonomy" id="6233"/>
    <lineage>
        <taxon>Eukaryota</taxon>
        <taxon>Metazoa</taxon>
        <taxon>Ecdysozoa</taxon>
        <taxon>Nematoda</taxon>
        <taxon>Chromadorea</taxon>
        <taxon>Rhabditida</taxon>
        <taxon>Tylenchina</taxon>
        <taxon>Panagrolaimomorpha</taxon>
        <taxon>Panagrolaimoidea</taxon>
        <taxon>Panagrolaimidae</taxon>
        <taxon>Panagrellus</taxon>
    </lineage>
</organism>
<dbReference type="Gene3D" id="1.10.10.60">
    <property type="entry name" value="Homeodomain-like"/>
    <property type="match status" value="1"/>
</dbReference>
<dbReference type="GO" id="GO:0006281">
    <property type="term" value="P:DNA repair"/>
    <property type="evidence" value="ECO:0007669"/>
    <property type="project" value="InterPro"/>
</dbReference>
<evidence type="ECO:0000256" key="1">
    <source>
        <dbReference type="ARBA" id="ARBA00004123"/>
    </source>
</evidence>
<feature type="compositionally biased region" description="Polar residues" evidence="6">
    <location>
        <begin position="494"/>
        <end position="506"/>
    </location>
</feature>
<dbReference type="Pfam" id="PF16282">
    <property type="entry name" value="SANT_DAMP1_like"/>
    <property type="match status" value="1"/>
</dbReference>
<evidence type="ECO:0000313" key="9">
    <source>
        <dbReference type="WBParaSite" id="Pan_g18717.t1"/>
    </source>
</evidence>
<evidence type="ECO:0000256" key="4">
    <source>
        <dbReference type="ARBA" id="ARBA00023163"/>
    </source>
</evidence>
<dbReference type="InterPro" id="IPR032563">
    <property type="entry name" value="DAMP1_SANT-like"/>
</dbReference>
<reference evidence="9" key="2">
    <citation type="submission" date="2020-10" db="UniProtKB">
        <authorList>
            <consortium name="WormBaseParasite"/>
        </authorList>
    </citation>
    <scope>IDENTIFICATION</scope>
</reference>
<name>A0A7E4ZUX3_PANRE</name>
<dbReference type="GO" id="GO:0003714">
    <property type="term" value="F:transcription corepressor activity"/>
    <property type="evidence" value="ECO:0007669"/>
    <property type="project" value="TreeGrafter"/>
</dbReference>
<dbReference type="WBParaSite" id="Pan_g18717.t1">
    <property type="protein sequence ID" value="Pan_g18717.t1"/>
    <property type="gene ID" value="Pan_g18717"/>
</dbReference>
<keyword evidence="8" id="KW-1185">Reference proteome</keyword>
<accession>A0A7E4ZUX3</accession>
<feature type="region of interest" description="Disordered" evidence="6">
    <location>
        <begin position="476"/>
        <end position="581"/>
    </location>
</feature>
<proteinExistence type="predicted"/>
<dbReference type="GO" id="GO:0000812">
    <property type="term" value="C:Swr1 complex"/>
    <property type="evidence" value="ECO:0007669"/>
    <property type="project" value="TreeGrafter"/>
</dbReference>
<evidence type="ECO:0000259" key="7">
    <source>
        <dbReference type="PROSITE" id="PS50090"/>
    </source>
</evidence>
<dbReference type="PROSITE" id="PS50090">
    <property type="entry name" value="MYB_LIKE"/>
    <property type="match status" value="1"/>
</dbReference>
<dbReference type="GO" id="GO:0000122">
    <property type="term" value="P:negative regulation of transcription by RNA polymerase II"/>
    <property type="evidence" value="ECO:0007669"/>
    <property type="project" value="TreeGrafter"/>
</dbReference>
<dbReference type="InterPro" id="IPR027109">
    <property type="entry name" value="Swc4/Dmap1"/>
</dbReference>
<protein>
    <submittedName>
        <fullName evidence="9">Myb-like domain-containing protein</fullName>
    </submittedName>
</protein>
<evidence type="ECO:0000256" key="5">
    <source>
        <dbReference type="ARBA" id="ARBA00023242"/>
    </source>
</evidence>
<evidence type="ECO:0000256" key="6">
    <source>
        <dbReference type="SAM" id="MobiDB-lite"/>
    </source>
</evidence>
<comment type="subcellular location">
    <subcellularLocation>
        <location evidence="1">Nucleus</location>
    </subcellularLocation>
</comment>
<feature type="compositionally biased region" description="Basic residues" evidence="6">
    <location>
        <begin position="25"/>
        <end position="38"/>
    </location>
</feature>
<evidence type="ECO:0000313" key="8">
    <source>
        <dbReference type="Proteomes" id="UP000492821"/>
    </source>
</evidence>
<dbReference type="Proteomes" id="UP000492821">
    <property type="component" value="Unassembled WGS sequence"/>
</dbReference>
<sequence length="581" mass="65684">MFRNDVIDILGIDSSEQTPPEAPRRPTKVKKAPKRPGGRKNTVDYVRQLLPDDMGINPLDIVSQIGEPPANHLELSFKKFGKKPVRKWTWGQFTNSARTDGLVLNHWKRIGAKAGDYPFAQLNKREPTPSYTDAVYKVLMDVSEVGESDWSKEETDYLVKLADEYHLTWPVIADRYDFPNGPKRSLDDLRARFHLVDDAVKFLHGYKGPSSDFNYEEEVKRKRQLKNYIFRTQEQLEEEKTIVEELDRIRKRDREFLIGKRRANIERIAKVVASQRVRKRVILAAKKASSSSKLNVASPRRLLSPRLDLAPPGGLDFETMANFGLTSKPIKKLAVSTKDAAYFASEAADVSFGQHVSKQPLIRAVYDYYYPLTFPQTISNEFADNSTEFRSKIHCISELKGAFMSLTSELARLEELEKAAGFTSEPLPPEHTVQHYMKDRVTEDGKRTYESMFHIVPPTFPMADCIKFNNNGLPVRNASSSINYPKELSRTRRSSTVPSAFEQQRLSPPPPSPPKTVVHSAKAPKRPGRESLGSTSSPAKKSKNVVRASDIGAPPMTVVSPKSEGRPARAFRPKQLFSPKK</sequence>
<evidence type="ECO:0000256" key="3">
    <source>
        <dbReference type="ARBA" id="ARBA00023015"/>
    </source>
</evidence>
<dbReference type="PANTHER" id="PTHR12855">
    <property type="entry name" value="DNA METHYLTRANSFERASE 1-ASSOCIATED PROTEIN 1 FAMILY MEMBER"/>
    <property type="match status" value="1"/>
</dbReference>
<feature type="region of interest" description="Disordered" evidence="6">
    <location>
        <begin position="12"/>
        <end position="41"/>
    </location>
</feature>
<feature type="domain" description="Myb-like" evidence="7">
    <location>
        <begin position="142"/>
        <end position="194"/>
    </location>
</feature>
<keyword evidence="4" id="KW-0804">Transcription</keyword>
<dbReference type="PANTHER" id="PTHR12855:SF10">
    <property type="entry name" value="DNA METHYLTRANSFERASE 1-ASSOCIATED PROTEIN 1"/>
    <property type="match status" value="1"/>
</dbReference>
<dbReference type="GO" id="GO:0035267">
    <property type="term" value="C:NuA4 histone acetyltransferase complex"/>
    <property type="evidence" value="ECO:0007669"/>
    <property type="project" value="InterPro"/>
</dbReference>